<keyword evidence="3" id="KW-0328">Glycosyltransferase</keyword>
<dbReference type="Pfam" id="PF00912">
    <property type="entry name" value="Transgly"/>
    <property type="match status" value="1"/>
</dbReference>
<feature type="domain" description="Glycosyl transferase family 51" evidence="11">
    <location>
        <begin position="65"/>
        <end position="215"/>
    </location>
</feature>
<dbReference type="InterPro" id="IPR036950">
    <property type="entry name" value="PBP_transglycosylase"/>
</dbReference>
<gene>
    <name evidence="12" type="ORF">COX92_02550</name>
</gene>
<dbReference type="EC" id="2.4.99.28" evidence="7"/>
<name>A0A2M7UTT0_9BACT</name>
<evidence type="ECO:0000256" key="6">
    <source>
        <dbReference type="ARBA" id="ARBA00023268"/>
    </source>
</evidence>
<comment type="catalytic activity">
    <reaction evidence="8">
        <text>[GlcNAc-(1-&gt;4)-Mur2Ac(oyl-L-Ala-gamma-D-Glu-L-Lys-D-Ala-D-Ala)](n)-di-trans,octa-cis-undecaprenyl diphosphate + beta-D-GlcNAc-(1-&gt;4)-Mur2Ac(oyl-L-Ala-gamma-D-Glu-L-Lys-D-Ala-D-Ala)-di-trans,octa-cis-undecaprenyl diphosphate = [GlcNAc-(1-&gt;4)-Mur2Ac(oyl-L-Ala-gamma-D-Glu-L-Lys-D-Ala-D-Ala)](n+1)-di-trans,octa-cis-undecaprenyl diphosphate + di-trans,octa-cis-undecaprenyl diphosphate + H(+)</text>
        <dbReference type="Rhea" id="RHEA:23708"/>
        <dbReference type="Rhea" id="RHEA-COMP:9602"/>
        <dbReference type="Rhea" id="RHEA-COMP:9603"/>
        <dbReference type="ChEBI" id="CHEBI:15378"/>
        <dbReference type="ChEBI" id="CHEBI:58405"/>
        <dbReference type="ChEBI" id="CHEBI:60033"/>
        <dbReference type="ChEBI" id="CHEBI:78435"/>
        <dbReference type="EC" id="2.4.99.28"/>
    </reaction>
</comment>
<dbReference type="Gene3D" id="1.10.3810.10">
    <property type="entry name" value="Biosynthetic peptidoglycan transglycosylase-like"/>
    <property type="match status" value="1"/>
</dbReference>
<dbReference type="GO" id="GO:0030288">
    <property type="term" value="C:outer membrane-bounded periplasmic space"/>
    <property type="evidence" value="ECO:0007669"/>
    <property type="project" value="TreeGrafter"/>
</dbReference>
<dbReference type="SUPFAM" id="SSF53955">
    <property type="entry name" value="Lysozyme-like"/>
    <property type="match status" value="1"/>
</dbReference>
<evidence type="ECO:0000256" key="2">
    <source>
        <dbReference type="ARBA" id="ARBA00022670"/>
    </source>
</evidence>
<dbReference type="InterPro" id="IPR023346">
    <property type="entry name" value="Lysozyme-like_dom_sf"/>
</dbReference>
<keyword evidence="9" id="KW-0472">Membrane</keyword>
<evidence type="ECO:0000256" key="7">
    <source>
        <dbReference type="ARBA" id="ARBA00044770"/>
    </source>
</evidence>
<proteinExistence type="predicted"/>
<dbReference type="GO" id="GO:0004180">
    <property type="term" value="F:carboxypeptidase activity"/>
    <property type="evidence" value="ECO:0007669"/>
    <property type="project" value="UniProtKB-KW"/>
</dbReference>
<dbReference type="SUPFAM" id="SSF56601">
    <property type="entry name" value="beta-lactamase/transpeptidase-like"/>
    <property type="match status" value="1"/>
</dbReference>
<keyword evidence="1" id="KW-0121">Carboxypeptidase</keyword>
<dbReference type="GO" id="GO:0009252">
    <property type="term" value="P:peptidoglycan biosynthetic process"/>
    <property type="evidence" value="ECO:0007669"/>
    <property type="project" value="TreeGrafter"/>
</dbReference>
<dbReference type="EMBL" id="PFOZ01000051">
    <property type="protein sequence ID" value="PIZ86826.1"/>
    <property type="molecule type" value="Genomic_DNA"/>
</dbReference>
<dbReference type="Pfam" id="PF00905">
    <property type="entry name" value="Transpeptidase"/>
    <property type="match status" value="1"/>
</dbReference>
<keyword evidence="5" id="KW-0378">Hydrolase</keyword>
<sequence>MCNILKKRGDKVFLIFCLFLFFVLIAFLIGGYFLQKQLIEIYNKQESIVIKDRNGENIFIKPNQKGYWTQYLNEIPPEFKEFLVKKEDKLFYYHFGFNPWSIFQAVFGYLGIGNRKASSTITQQLVKILFGKESERNLKNKIIELIYALSLEIYQRKEDILKMYVNSVYFGNQVQGLSQASRLYFNLSPDLLTKGQILQLLTTIHAPSENNPMKLDNKKSAIALAEILKVDNQNLIIVNSLTVKENIGKYSHFDDSYFELKPFIENLNENKQLTIDKELTERVREIIKRNIDELKPKNVQNGAAIVIKLPENEVLTLIGSPNPQSLESGYKINMIDEPRPIGSTIKPFIYLKAFEKGLRPYTLVEDREYKYITALGFPLYPKNFDYKYRGEVNLHYALSNSLNVPAVKVLECVGLENFYNFLEKKLEFKPVQNWESYQLGIALGGLEMSLFDLSRYFTIFPNNGVLKEIKIFEDGAPPSEKVISQPKYIQLINKILQDRKTGIEQFGFKSELNLFQENYALKTGTSRNFQDSWIVGFTPDFLVGVWVGNHDASPMDEISGQIGAGTIWAQIMELLLNSKYNKKTPFDYSLIKEFYRDGNIEYGLMNDDYEKILNALKEKSLILNPHDGDIFILEENTQIILKAGEPVYWFINGKPLEEDNNIFIPPSSSKETGYYQIKAKAVKDGSEETVTIWVTQ</sequence>
<evidence type="ECO:0000256" key="8">
    <source>
        <dbReference type="ARBA" id="ARBA00049902"/>
    </source>
</evidence>
<evidence type="ECO:0000259" key="11">
    <source>
        <dbReference type="Pfam" id="PF00912"/>
    </source>
</evidence>
<evidence type="ECO:0000259" key="10">
    <source>
        <dbReference type="Pfam" id="PF00905"/>
    </source>
</evidence>
<organism evidence="12 13">
    <name type="scientific">Candidatus Nealsonbacteria bacterium CG_4_10_14_0_2_um_filter_40_15</name>
    <dbReference type="NCBI Taxonomy" id="1974682"/>
    <lineage>
        <taxon>Bacteria</taxon>
        <taxon>Candidatus Nealsoniibacteriota</taxon>
    </lineage>
</organism>
<dbReference type="PANTHER" id="PTHR32282:SF15">
    <property type="entry name" value="PENICILLIN-BINDING PROTEIN 1C"/>
    <property type="match status" value="1"/>
</dbReference>
<evidence type="ECO:0000256" key="5">
    <source>
        <dbReference type="ARBA" id="ARBA00022801"/>
    </source>
</evidence>
<evidence type="ECO:0000256" key="1">
    <source>
        <dbReference type="ARBA" id="ARBA00022645"/>
    </source>
</evidence>
<feature type="domain" description="Penicillin-binding protein transpeptidase" evidence="10">
    <location>
        <begin position="302"/>
        <end position="551"/>
    </location>
</feature>
<keyword evidence="9" id="KW-1133">Transmembrane helix</keyword>
<evidence type="ECO:0000256" key="9">
    <source>
        <dbReference type="SAM" id="Phobius"/>
    </source>
</evidence>
<evidence type="ECO:0000256" key="3">
    <source>
        <dbReference type="ARBA" id="ARBA00022676"/>
    </source>
</evidence>
<dbReference type="GO" id="GO:0008658">
    <property type="term" value="F:penicillin binding"/>
    <property type="evidence" value="ECO:0007669"/>
    <property type="project" value="InterPro"/>
</dbReference>
<dbReference type="InterPro" id="IPR001264">
    <property type="entry name" value="Glyco_trans_51"/>
</dbReference>
<evidence type="ECO:0000313" key="12">
    <source>
        <dbReference type="EMBL" id="PIZ86826.1"/>
    </source>
</evidence>
<dbReference type="InterPro" id="IPR050396">
    <property type="entry name" value="Glycosyltr_51/Transpeptidase"/>
</dbReference>
<keyword evidence="2" id="KW-0645">Protease</keyword>
<dbReference type="Gene3D" id="3.40.710.10">
    <property type="entry name" value="DD-peptidase/beta-lactamase superfamily"/>
    <property type="match status" value="1"/>
</dbReference>
<dbReference type="InterPro" id="IPR001460">
    <property type="entry name" value="PCN-bd_Tpept"/>
</dbReference>
<dbReference type="GO" id="GO:0006508">
    <property type="term" value="P:proteolysis"/>
    <property type="evidence" value="ECO:0007669"/>
    <property type="project" value="UniProtKB-KW"/>
</dbReference>
<accession>A0A2M7UTT0</accession>
<reference evidence="13" key="1">
    <citation type="submission" date="2017-09" db="EMBL/GenBank/DDBJ databases">
        <title>Depth-based differentiation of microbial function through sediment-hosted aquifers and enrichment of novel symbionts in the deep terrestrial subsurface.</title>
        <authorList>
            <person name="Probst A.J."/>
            <person name="Ladd B."/>
            <person name="Jarett J.K."/>
            <person name="Geller-Mcgrath D.E."/>
            <person name="Sieber C.M.K."/>
            <person name="Emerson J.B."/>
            <person name="Anantharaman K."/>
            <person name="Thomas B.C."/>
            <person name="Malmstrom R."/>
            <person name="Stieglmeier M."/>
            <person name="Klingl A."/>
            <person name="Woyke T."/>
            <person name="Ryan C.M."/>
            <person name="Banfield J.F."/>
        </authorList>
    </citation>
    <scope>NUCLEOTIDE SEQUENCE [LARGE SCALE GENOMIC DNA]</scope>
</reference>
<keyword evidence="4" id="KW-0808">Transferase</keyword>
<dbReference type="GO" id="GO:0008955">
    <property type="term" value="F:peptidoglycan glycosyltransferase activity"/>
    <property type="evidence" value="ECO:0007669"/>
    <property type="project" value="UniProtKB-EC"/>
</dbReference>
<comment type="caution">
    <text evidence="12">The sequence shown here is derived from an EMBL/GenBank/DDBJ whole genome shotgun (WGS) entry which is preliminary data.</text>
</comment>
<dbReference type="PANTHER" id="PTHR32282">
    <property type="entry name" value="BINDING PROTEIN TRANSPEPTIDASE, PUTATIVE-RELATED"/>
    <property type="match status" value="1"/>
</dbReference>
<dbReference type="AlphaFoldDB" id="A0A2M7UTT0"/>
<keyword evidence="6" id="KW-0511">Multifunctional enzyme</keyword>
<keyword evidence="9" id="KW-0812">Transmembrane</keyword>
<feature type="transmembrane region" description="Helical" evidence="9">
    <location>
        <begin position="12"/>
        <end position="34"/>
    </location>
</feature>
<dbReference type="Proteomes" id="UP000229166">
    <property type="component" value="Unassembled WGS sequence"/>
</dbReference>
<protein>
    <recommendedName>
        <fullName evidence="7">peptidoglycan glycosyltransferase</fullName>
        <ecNumber evidence="7">2.4.99.28</ecNumber>
    </recommendedName>
</protein>
<evidence type="ECO:0000256" key="4">
    <source>
        <dbReference type="ARBA" id="ARBA00022679"/>
    </source>
</evidence>
<dbReference type="InterPro" id="IPR012338">
    <property type="entry name" value="Beta-lactam/transpept-like"/>
</dbReference>
<evidence type="ECO:0000313" key="13">
    <source>
        <dbReference type="Proteomes" id="UP000229166"/>
    </source>
</evidence>